<dbReference type="PROSITE" id="PS50092">
    <property type="entry name" value="TSP1"/>
    <property type="match status" value="1"/>
</dbReference>
<keyword evidence="3" id="KW-1185">Reference proteome</keyword>
<organism evidence="2 3">
    <name type="scientific">Trachymyrmex cornetzi</name>
    <dbReference type="NCBI Taxonomy" id="471704"/>
    <lineage>
        <taxon>Eukaryota</taxon>
        <taxon>Metazoa</taxon>
        <taxon>Ecdysozoa</taxon>
        <taxon>Arthropoda</taxon>
        <taxon>Hexapoda</taxon>
        <taxon>Insecta</taxon>
        <taxon>Pterygota</taxon>
        <taxon>Neoptera</taxon>
        <taxon>Endopterygota</taxon>
        <taxon>Hymenoptera</taxon>
        <taxon>Apocrita</taxon>
        <taxon>Aculeata</taxon>
        <taxon>Formicoidea</taxon>
        <taxon>Formicidae</taxon>
        <taxon>Myrmicinae</taxon>
        <taxon>Trachymyrmex</taxon>
    </lineage>
</organism>
<dbReference type="STRING" id="471704.A0A151J4A0"/>
<evidence type="ECO:0000256" key="1">
    <source>
        <dbReference type="SAM" id="MobiDB-lite"/>
    </source>
</evidence>
<feature type="non-terminal residue" evidence="2">
    <location>
        <position position="1"/>
    </location>
</feature>
<protein>
    <submittedName>
        <fullName evidence="2">Uncharacterized protein</fullName>
    </submittedName>
</protein>
<sequence length="114" mass="12668">HRILIVTCGDVAPSITTYEYWFCRFKNSDFNVNDKCSVTCGTGIRTRTIECKDGVGAISRDCDLAERPHTEQECKTNVACPTYGDGMSQPLVQPYPLSPMSEKLMDQPIPSEST</sequence>
<evidence type="ECO:0000313" key="3">
    <source>
        <dbReference type="Proteomes" id="UP000078492"/>
    </source>
</evidence>
<dbReference type="AlphaFoldDB" id="A0A151J4A0"/>
<dbReference type="Proteomes" id="UP000078492">
    <property type="component" value="Unassembled WGS sequence"/>
</dbReference>
<reference evidence="2 3" key="1">
    <citation type="submission" date="2015-09" db="EMBL/GenBank/DDBJ databases">
        <title>Trachymyrmex cornetzi WGS genome.</title>
        <authorList>
            <person name="Nygaard S."/>
            <person name="Hu H."/>
            <person name="Boomsma J."/>
            <person name="Zhang G."/>
        </authorList>
    </citation>
    <scope>NUCLEOTIDE SEQUENCE [LARGE SCALE GENOMIC DNA]</scope>
    <source>
        <strain evidence="2">Tcor2-1</strain>
        <tissue evidence="2">Whole body</tissue>
    </source>
</reference>
<dbReference type="InterPro" id="IPR036383">
    <property type="entry name" value="TSP1_rpt_sf"/>
</dbReference>
<proteinExistence type="predicted"/>
<dbReference type="SUPFAM" id="SSF82895">
    <property type="entry name" value="TSP-1 type 1 repeat"/>
    <property type="match status" value="1"/>
</dbReference>
<accession>A0A151J4A0</accession>
<dbReference type="EMBL" id="KQ980184">
    <property type="protein sequence ID" value="KYN17323.1"/>
    <property type="molecule type" value="Genomic_DNA"/>
</dbReference>
<dbReference type="InterPro" id="IPR000884">
    <property type="entry name" value="TSP1_rpt"/>
</dbReference>
<name>A0A151J4A0_9HYME</name>
<feature type="region of interest" description="Disordered" evidence="1">
    <location>
        <begin position="91"/>
        <end position="114"/>
    </location>
</feature>
<evidence type="ECO:0000313" key="2">
    <source>
        <dbReference type="EMBL" id="KYN17323.1"/>
    </source>
</evidence>
<dbReference type="Gene3D" id="2.20.100.10">
    <property type="entry name" value="Thrombospondin type-1 (TSP1) repeat"/>
    <property type="match status" value="1"/>
</dbReference>
<dbReference type="Pfam" id="PF19030">
    <property type="entry name" value="TSP1_ADAMTS"/>
    <property type="match status" value="1"/>
</dbReference>
<gene>
    <name evidence="2" type="ORF">ALC57_10398</name>
</gene>